<dbReference type="RefSeq" id="XP_014143624.1">
    <property type="nucleotide sequence ID" value="XM_014288149.1"/>
</dbReference>
<reference evidence="3 4" key="1">
    <citation type="submission" date="2011-02" db="EMBL/GenBank/DDBJ databases">
        <title>The Genome Sequence of Sphaeroforma arctica JP610.</title>
        <authorList>
            <consortium name="The Broad Institute Genome Sequencing Platform"/>
            <person name="Russ C."/>
            <person name="Cuomo C."/>
            <person name="Young S.K."/>
            <person name="Zeng Q."/>
            <person name="Gargeya S."/>
            <person name="Alvarado L."/>
            <person name="Berlin A."/>
            <person name="Chapman S.B."/>
            <person name="Chen Z."/>
            <person name="Freedman E."/>
            <person name="Gellesch M."/>
            <person name="Goldberg J."/>
            <person name="Griggs A."/>
            <person name="Gujja S."/>
            <person name="Heilman E."/>
            <person name="Heiman D."/>
            <person name="Howarth C."/>
            <person name="Mehta T."/>
            <person name="Neiman D."/>
            <person name="Pearson M."/>
            <person name="Roberts A."/>
            <person name="Saif S."/>
            <person name="Shea T."/>
            <person name="Shenoy N."/>
            <person name="Sisk P."/>
            <person name="Stolte C."/>
            <person name="Sykes S."/>
            <person name="White J."/>
            <person name="Yandava C."/>
            <person name="Burger G."/>
            <person name="Gray M.W."/>
            <person name="Holland P.W.H."/>
            <person name="King N."/>
            <person name="Lang F.B.F."/>
            <person name="Roger A.J."/>
            <person name="Ruiz-Trillo I."/>
            <person name="Haas B."/>
            <person name="Nusbaum C."/>
            <person name="Birren B."/>
        </authorList>
    </citation>
    <scope>NUCLEOTIDE SEQUENCE [LARGE SCALE GENOMIC DNA]</scope>
    <source>
        <strain evidence="3 4">JP610</strain>
    </source>
</reference>
<feature type="non-terminal residue" evidence="3">
    <location>
        <position position="121"/>
    </location>
</feature>
<sequence>MWYSLAHRGRVVMKKGSLEWVFDISQDTHGRTPLHIAAAKGDLQSVMSILQTKYSDPSSSTQGQDMMVDASSSRKEYAMGRAKSFETGLMDINVNARDRMGNTPLHMAACTANMGVMTELV</sequence>
<accession>A0A0L0EZ36</accession>
<dbReference type="GeneID" id="25918265"/>
<evidence type="ECO:0000256" key="2">
    <source>
        <dbReference type="SAM" id="MobiDB-lite"/>
    </source>
</evidence>
<dbReference type="PROSITE" id="PS50088">
    <property type="entry name" value="ANK_REPEAT"/>
    <property type="match status" value="2"/>
</dbReference>
<dbReference type="Gene3D" id="1.25.40.20">
    <property type="entry name" value="Ankyrin repeat-containing domain"/>
    <property type="match status" value="1"/>
</dbReference>
<proteinExistence type="predicted"/>
<dbReference type="SUPFAM" id="SSF48403">
    <property type="entry name" value="Ankyrin repeat"/>
    <property type="match status" value="1"/>
</dbReference>
<organism evidence="3 4">
    <name type="scientific">Sphaeroforma arctica JP610</name>
    <dbReference type="NCBI Taxonomy" id="667725"/>
    <lineage>
        <taxon>Eukaryota</taxon>
        <taxon>Ichthyosporea</taxon>
        <taxon>Ichthyophonida</taxon>
        <taxon>Sphaeroforma</taxon>
    </lineage>
</organism>
<dbReference type="Proteomes" id="UP000054560">
    <property type="component" value="Unassembled WGS sequence"/>
</dbReference>
<protein>
    <submittedName>
        <fullName evidence="3">Uncharacterized protein</fullName>
    </submittedName>
</protein>
<dbReference type="Pfam" id="PF00023">
    <property type="entry name" value="Ank"/>
    <property type="match status" value="2"/>
</dbReference>
<feature type="repeat" description="ANK" evidence="1">
    <location>
        <begin position="29"/>
        <end position="62"/>
    </location>
</feature>
<evidence type="ECO:0000256" key="1">
    <source>
        <dbReference type="PROSITE-ProRule" id="PRU00023"/>
    </source>
</evidence>
<evidence type="ECO:0000313" key="4">
    <source>
        <dbReference type="Proteomes" id="UP000054560"/>
    </source>
</evidence>
<keyword evidence="1" id="KW-0040">ANK repeat</keyword>
<name>A0A0L0EZ36_9EUKA</name>
<dbReference type="AlphaFoldDB" id="A0A0L0EZ36"/>
<dbReference type="EMBL" id="KQ253586">
    <property type="protein sequence ID" value="KNC69722.1"/>
    <property type="molecule type" value="Genomic_DNA"/>
</dbReference>
<dbReference type="InterPro" id="IPR002110">
    <property type="entry name" value="Ankyrin_rpt"/>
</dbReference>
<keyword evidence="4" id="KW-1185">Reference proteome</keyword>
<feature type="region of interest" description="Disordered" evidence="2">
    <location>
        <begin position="54"/>
        <end position="73"/>
    </location>
</feature>
<evidence type="ECO:0000313" key="3">
    <source>
        <dbReference type="EMBL" id="KNC69722.1"/>
    </source>
</evidence>
<feature type="compositionally biased region" description="Polar residues" evidence="2">
    <location>
        <begin position="54"/>
        <end position="64"/>
    </location>
</feature>
<feature type="repeat" description="ANK" evidence="1">
    <location>
        <begin position="100"/>
        <end position="121"/>
    </location>
</feature>
<dbReference type="InterPro" id="IPR036770">
    <property type="entry name" value="Ankyrin_rpt-contain_sf"/>
</dbReference>
<gene>
    <name evidence="3" type="ORF">SARC_17761</name>
</gene>
<dbReference type="PROSITE" id="PS50297">
    <property type="entry name" value="ANK_REP_REGION"/>
    <property type="match status" value="2"/>
</dbReference>
<dbReference type="OrthoDB" id="496981at2759"/>